<dbReference type="Proteomes" id="UP001165085">
    <property type="component" value="Unassembled WGS sequence"/>
</dbReference>
<proteinExistence type="predicted"/>
<gene>
    <name evidence="3" type="ORF">TrST_g205</name>
</gene>
<protein>
    <recommendedName>
        <fullName evidence="2">PPIase cyclophilin-type domain-containing protein</fullName>
    </recommendedName>
</protein>
<keyword evidence="4" id="KW-1185">Reference proteome</keyword>
<dbReference type="EMBL" id="BRXY01000103">
    <property type="protein sequence ID" value="GMH65766.1"/>
    <property type="molecule type" value="Genomic_DNA"/>
</dbReference>
<dbReference type="Gene3D" id="2.40.100.10">
    <property type="entry name" value="Cyclophilin-like"/>
    <property type="match status" value="1"/>
</dbReference>
<evidence type="ECO:0000256" key="1">
    <source>
        <dbReference type="SAM" id="SignalP"/>
    </source>
</evidence>
<keyword evidence="1" id="KW-0732">Signal</keyword>
<feature type="domain" description="PPIase cyclophilin-type" evidence="2">
    <location>
        <begin position="57"/>
        <end position="241"/>
    </location>
</feature>
<evidence type="ECO:0000313" key="3">
    <source>
        <dbReference type="EMBL" id="GMH65766.1"/>
    </source>
</evidence>
<dbReference type="SUPFAM" id="SSF50891">
    <property type="entry name" value="Cyclophilin-like"/>
    <property type="match status" value="1"/>
</dbReference>
<reference evidence="4" key="1">
    <citation type="journal article" date="2023" name="Commun. Biol.">
        <title>Genome analysis of Parmales, the sister group of diatoms, reveals the evolutionary specialization of diatoms from phago-mixotrophs to photoautotrophs.</title>
        <authorList>
            <person name="Ban H."/>
            <person name="Sato S."/>
            <person name="Yoshikawa S."/>
            <person name="Yamada K."/>
            <person name="Nakamura Y."/>
            <person name="Ichinomiya M."/>
            <person name="Sato N."/>
            <person name="Blanc-Mathieu R."/>
            <person name="Endo H."/>
            <person name="Kuwata A."/>
            <person name="Ogata H."/>
        </authorList>
    </citation>
    <scope>NUCLEOTIDE SEQUENCE [LARGE SCALE GENOMIC DNA]</scope>
    <source>
        <strain evidence="4">NIES 3701</strain>
    </source>
</reference>
<dbReference type="AlphaFoldDB" id="A0A9W7A4K7"/>
<evidence type="ECO:0000313" key="4">
    <source>
        <dbReference type="Proteomes" id="UP001165085"/>
    </source>
</evidence>
<feature type="chain" id="PRO_5040968432" description="PPIase cyclophilin-type domain-containing protein" evidence="1">
    <location>
        <begin position="19"/>
        <end position="270"/>
    </location>
</feature>
<sequence>MVIFFLVVFLAAQLGASGYDSSFITRRAVAGAACASVTALLPREDAMAEDAFSYYVALDVASDSNPLGRLTIGLYDFAPNTSNELVQLFSGNFMSSCTPPTKRSTDRENLEARRAYSNCQSGMELGVTYEGSTVWRVAKDERIDFGAVRGKFIGRKEPEFADLGTGLSVKRRGAVSVVKGGSAGFTFTVTPVEGGGNSLGGDAVVVGQVVEGFETLDKLNNIGVVKSGIGSPKLRDKPSRECRYGGKESNCSQYKPLRKTEITQIQVKKA</sequence>
<evidence type="ECO:0000259" key="2">
    <source>
        <dbReference type="PROSITE" id="PS50072"/>
    </source>
</evidence>
<dbReference type="Pfam" id="PF00160">
    <property type="entry name" value="Pro_isomerase"/>
    <property type="match status" value="1"/>
</dbReference>
<accession>A0A9W7A4K7</accession>
<dbReference type="InterPro" id="IPR002130">
    <property type="entry name" value="Cyclophilin-type_PPIase_dom"/>
</dbReference>
<organism evidence="3 4">
    <name type="scientific">Triparma strigata</name>
    <dbReference type="NCBI Taxonomy" id="1606541"/>
    <lineage>
        <taxon>Eukaryota</taxon>
        <taxon>Sar</taxon>
        <taxon>Stramenopiles</taxon>
        <taxon>Ochrophyta</taxon>
        <taxon>Bolidophyceae</taxon>
        <taxon>Parmales</taxon>
        <taxon>Triparmaceae</taxon>
        <taxon>Triparma</taxon>
    </lineage>
</organism>
<dbReference type="PROSITE" id="PS50072">
    <property type="entry name" value="CSA_PPIASE_2"/>
    <property type="match status" value="1"/>
</dbReference>
<dbReference type="InterPro" id="IPR029000">
    <property type="entry name" value="Cyclophilin-like_dom_sf"/>
</dbReference>
<name>A0A9W7A4K7_9STRA</name>
<feature type="signal peptide" evidence="1">
    <location>
        <begin position="1"/>
        <end position="18"/>
    </location>
</feature>
<comment type="caution">
    <text evidence="3">The sequence shown here is derived from an EMBL/GenBank/DDBJ whole genome shotgun (WGS) entry which is preliminary data.</text>
</comment>
<dbReference type="GO" id="GO:0003755">
    <property type="term" value="F:peptidyl-prolyl cis-trans isomerase activity"/>
    <property type="evidence" value="ECO:0007669"/>
    <property type="project" value="InterPro"/>
</dbReference>
<dbReference type="OrthoDB" id="252722at2759"/>